<dbReference type="AlphaFoldDB" id="A0A6M8BLZ8"/>
<keyword evidence="3" id="KW-1185">Reference proteome</keyword>
<reference evidence="2 3" key="1">
    <citation type="submission" date="2020-05" db="EMBL/GenBank/DDBJ databases">
        <title>Complete genome sequence of of a novel Thermoleptolyngbya strain isolated from hot springs of Ganzi, Sichuan China.</title>
        <authorList>
            <person name="Tang J."/>
            <person name="Daroch M."/>
            <person name="Li L."/>
            <person name="Waleron K."/>
            <person name="Waleron M."/>
            <person name="Waleron M."/>
        </authorList>
    </citation>
    <scope>NUCLEOTIDE SEQUENCE [LARGE SCALE GENOMIC DNA]</scope>
    <source>
        <strain evidence="2 3">PKUAC-SCTA183</strain>
    </source>
</reference>
<sequence>MCDLPAPYGLVLTTAASRTEAEALARALVAERLAACVSLFPVHSVYTWQNTLEQQDEWQLVIKTDLTLFPALETKIRELHSYDVPEIIALPIAAGSADYLNWLGASVSPLSPLSRVSLQNQDDKSER</sequence>
<dbReference type="InterPro" id="IPR011322">
    <property type="entry name" value="N-reg_PII-like_a/b"/>
</dbReference>
<dbReference type="PANTHER" id="PTHR23419">
    <property type="entry name" value="DIVALENT CATION TOLERANCE CUTA-RELATED"/>
    <property type="match status" value="1"/>
</dbReference>
<accession>A0A6M8BLZ8</accession>
<evidence type="ECO:0000256" key="1">
    <source>
        <dbReference type="ARBA" id="ARBA00010169"/>
    </source>
</evidence>
<gene>
    <name evidence="2" type="ORF">HPC62_04680</name>
</gene>
<comment type="similarity">
    <text evidence="1">Belongs to the CutA family.</text>
</comment>
<dbReference type="InterPro" id="IPR015867">
    <property type="entry name" value="N-reg_PII/ATP_PRibTrfase_C"/>
</dbReference>
<organism evidence="2 3">
    <name type="scientific">Thermoleptolyngbya sichuanensis A183</name>
    <dbReference type="NCBI Taxonomy" id="2737172"/>
    <lineage>
        <taxon>Bacteria</taxon>
        <taxon>Bacillati</taxon>
        <taxon>Cyanobacteriota</taxon>
        <taxon>Cyanophyceae</taxon>
        <taxon>Oculatellales</taxon>
        <taxon>Oculatellaceae</taxon>
        <taxon>Thermoleptolyngbya</taxon>
        <taxon>Thermoleptolyngbya sichuanensis</taxon>
    </lineage>
</organism>
<dbReference type="EMBL" id="CP053661">
    <property type="protein sequence ID" value="QKD84771.1"/>
    <property type="molecule type" value="Genomic_DNA"/>
</dbReference>
<dbReference type="InterPro" id="IPR004323">
    <property type="entry name" value="Ion_tolerance_CutA"/>
</dbReference>
<name>A0A6M8BLZ8_9CYAN</name>
<dbReference type="PANTHER" id="PTHR23419:SF8">
    <property type="entry name" value="FI09726P"/>
    <property type="match status" value="1"/>
</dbReference>
<dbReference type="GO" id="GO:0010038">
    <property type="term" value="P:response to metal ion"/>
    <property type="evidence" value="ECO:0007669"/>
    <property type="project" value="InterPro"/>
</dbReference>
<dbReference type="Proteomes" id="UP000505210">
    <property type="component" value="Chromosome"/>
</dbReference>
<dbReference type="SUPFAM" id="SSF54913">
    <property type="entry name" value="GlnB-like"/>
    <property type="match status" value="1"/>
</dbReference>
<protein>
    <submittedName>
        <fullName evidence="2">Divalent-cation tolerance protein CutA</fullName>
    </submittedName>
</protein>
<dbReference type="RefSeq" id="WP_172358779.1">
    <property type="nucleotide sequence ID" value="NZ_CP053661.1"/>
</dbReference>
<evidence type="ECO:0000313" key="2">
    <source>
        <dbReference type="EMBL" id="QKD84771.1"/>
    </source>
</evidence>
<proteinExistence type="inferred from homology"/>
<dbReference type="GO" id="GO:0005507">
    <property type="term" value="F:copper ion binding"/>
    <property type="evidence" value="ECO:0007669"/>
    <property type="project" value="TreeGrafter"/>
</dbReference>
<dbReference type="Pfam" id="PF03091">
    <property type="entry name" value="CutA1"/>
    <property type="match status" value="1"/>
</dbReference>
<evidence type="ECO:0000313" key="3">
    <source>
        <dbReference type="Proteomes" id="UP000505210"/>
    </source>
</evidence>
<dbReference type="Gene3D" id="3.30.70.120">
    <property type="match status" value="1"/>
</dbReference>
<dbReference type="KEGG" id="theu:HPC62_04680"/>